<proteinExistence type="predicted"/>
<dbReference type="InterPro" id="IPR050679">
    <property type="entry name" value="Bact_HTH_transcr_reg"/>
</dbReference>
<protein>
    <submittedName>
        <fullName evidence="5">GntR family transcriptional regulator</fullName>
    </submittedName>
</protein>
<keyword evidence="1" id="KW-0805">Transcription regulation</keyword>
<dbReference type="Gene3D" id="3.40.1410.10">
    <property type="entry name" value="Chorismate lyase-like"/>
    <property type="match status" value="1"/>
</dbReference>
<name>A0ABW3EAY4_9LACO</name>
<dbReference type="PANTHER" id="PTHR44846">
    <property type="entry name" value="MANNOSYL-D-GLYCERATE TRANSPORT/METABOLISM SYSTEM REPRESSOR MNGR-RELATED"/>
    <property type="match status" value="1"/>
</dbReference>
<evidence type="ECO:0000313" key="5">
    <source>
        <dbReference type="EMBL" id="MFD0897483.1"/>
    </source>
</evidence>
<evidence type="ECO:0000256" key="1">
    <source>
        <dbReference type="ARBA" id="ARBA00023015"/>
    </source>
</evidence>
<sequence>MADLVYQRIIKDLTRRIFAGEFAAEMKLPDERHLSEEYAVSRSSIKRALALLANDGVVFKKRGSGTFINPLYLENQSLFNYEGSNLGITDNLQMAGKKPGIKLLAFAVIPATTTLQRDLFLQQGEFVYQIKRLRLLDEQPFMIEESFIPIKVVPELNRDIAGHSIFNYLQSVKKQAVTKSFLTIGAAPATAEDQKLLQLKVNEPVGTMAGIFFLDDGTPIEYSFMRMHYRYLKFNSFVAIDKPE</sequence>
<keyword evidence="2" id="KW-0238">DNA-binding</keyword>
<keyword evidence="3" id="KW-0804">Transcription</keyword>
<organism evidence="5 6">
    <name type="scientific">Loigolactobacillus binensis</name>
    <dbReference type="NCBI Taxonomy" id="2559922"/>
    <lineage>
        <taxon>Bacteria</taxon>
        <taxon>Bacillati</taxon>
        <taxon>Bacillota</taxon>
        <taxon>Bacilli</taxon>
        <taxon>Lactobacillales</taxon>
        <taxon>Lactobacillaceae</taxon>
        <taxon>Loigolactobacillus</taxon>
    </lineage>
</organism>
<reference evidence="6" key="1">
    <citation type="journal article" date="2019" name="Int. J. Syst. Evol. Microbiol.">
        <title>The Global Catalogue of Microorganisms (GCM) 10K type strain sequencing project: providing services to taxonomists for standard genome sequencing and annotation.</title>
        <authorList>
            <consortium name="The Broad Institute Genomics Platform"/>
            <consortium name="The Broad Institute Genome Sequencing Center for Infectious Disease"/>
            <person name="Wu L."/>
            <person name="Ma J."/>
        </authorList>
    </citation>
    <scope>NUCLEOTIDE SEQUENCE [LARGE SCALE GENOMIC DNA]</scope>
    <source>
        <strain evidence="6">CCM 8925</strain>
    </source>
</reference>
<dbReference type="Pfam" id="PF07702">
    <property type="entry name" value="UTRA"/>
    <property type="match status" value="1"/>
</dbReference>
<dbReference type="Proteomes" id="UP001597104">
    <property type="component" value="Unassembled WGS sequence"/>
</dbReference>
<dbReference type="Pfam" id="PF00392">
    <property type="entry name" value="GntR"/>
    <property type="match status" value="1"/>
</dbReference>
<accession>A0ABW3EAY4</accession>
<feature type="domain" description="HTH gntR-type" evidence="4">
    <location>
        <begin position="3"/>
        <end position="71"/>
    </location>
</feature>
<dbReference type="InterPro" id="IPR036390">
    <property type="entry name" value="WH_DNA-bd_sf"/>
</dbReference>
<keyword evidence="6" id="KW-1185">Reference proteome</keyword>
<dbReference type="InterPro" id="IPR000524">
    <property type="entry name" value="Tscrpt_reg_HTH_GntR"/>
</dbReference>
<comment type="caution">
    <text evidence="5">The sequence shown here is derived from an EMBL/GenBank/DDBJ whole genome shotgun (WGS) entry which is preliminary data.</text>
</comment>
<dbReference type="SUPFAM" id="SSF64288">
    <property type="entry name" value="Chorismate lyase-like"/>
    <property type="match status" value="1"/>
</dbReference>
<dbReference type="RefSeq" id="WP_137637928.1">
    <property type="nucleotide sequence ID" value="NZ_BJDN01000015.1"/>
</dbReference>
<dbReference type="SMART" id="SM00866">
    <property type="entry name" value="UTRA"/>
    <property type="match status" value="1"/>
</dbReference>
<evidence type="ECO:0000256" key="3">
    <source>
        <dbReference type="ARBA" id="ARBA00023163"/>
    </source>
</evidence>
<dbReference type="InterPro" id="IPR028978">
    <property type="entry name" value="Chorismate_lyase_/UTRA_dom_sf"/>
</dbReference>
<dbReference type="EMBL" id="JBHTIO010000033">
    <property type="protein sequence ID" value="MFD0897483.1"/>
    <property type="molecule type" value="Genomic_DNA"/>
</dbReference>
<dbReference type="PANTHER" id="PTHR44846:SF4">
    <property type="entry name" value="HTH GNTR-TYPE DOMAIN-CONTAINING PROTEIN"/>
    <property type="match status" value="1"/>
</dbReference>
<dbReference type="SMART" id="SM00345">
    <property type="entry name" value="HTH_GNTR"/>
    <property type="match status" value="1"/>
</dbReference>
<dbReference type="Gene3D" id="1.10.10.10">
    <property type="entry name" value="Winged helix-like DNA-binding domain superfamily/Winged helix DNA-binding domain"/>
    <property type="match status" value="1"/>
</dbReference>
<dbReference type="InterPro" id="IPR011663">
    <property type="entry name" value="UTRA"/>
</dbReference>
<evidence type="ECO:0000313" key="6">
    <source>
        <dbReference type="Proteomes" id="UP001597104"/>
    </source>
</evidence>
<dbReference type="CDD" id="cd07377">
    <property type="entry name" value="WHTH_GntR"/>
    <property type="match status" value="1"/>
</dbReference>
<evidence type="ECO:0000256" key="2">
    <source>
        <dbReference type="ARBA" id="ARBA00023125"/>
    </source>
</evidence>
<dbReference type="SUPFAM" id="SSF46785">
    <property type="entry name" value="Winged helix' DNA-binding domain"/>
    <property type="match status" value="1"/>
</dbReference>
<dbReference type="InterPro" id="IPR036388">
    <property type="entry name" value="WH-like_DNA-bd_sf"/>
</dbReference>
<evidence type="ECO:0000259" key="4">
    <source>
        <dbReference type="PROSITE" id="PS50949"/>
    </source>
</evidence>
<gene>
    <name evidence="5" type="ORF">ACFQZ7_06990</name>
</gene>
<dbReference type="PRINTS" id="PR00035">
    <property type="entry name" value="HTHGNTR"/>
</dbReference>
<dbReference type="PROSITE" id="PS50949">
    <property type="entry name" value="HTH_GNTR"/>
    <property type="match status" value="1"/>
</dbReference>